<dbReference type="InterPro" id="IPR013538">
    <property type="entry name" value="ASHA1/2-like_C"/>
</dbReference>
<evidence type="ECO:0000313" key="4">
    <source>
        <dbReference type="Proteomes" id="UP001529338"/>
    </source>
</evidence>
<proteinExistence type="inferred from homology"/>
<dbReference type="EMBL" id="JAUCGQ010000001">
    <property type="protein sequence ID" value="MDM7855559.1"/>
    <property type="molecule type" value="Genomic_DNA"/>
</dbReference>
<dbReference type="RefSeq" id="WP_289455397.1">
    <property type="nucleotide sequence ID" value="NZ_JAUCGQ010000001.1"/>
</dbReference>
<evidence type="ECO:0000259" key="2">
    <source>
        <dbReference type="Pfam" id="PF08327"/>
    </source>
</evidence>
<feature type="domain" description="Activator of Hsp90 ATPase homologue 1/2-like C-terminal" evidence="2">
    <location>
        <begin position="22"/>
        <end position="153"/>
    </location>
</feature>
<keyword evidence="4" id="KW-1185">Reference proteome</keyword>
<comment type="similarity">
    <text evidence="1">Belongs to the AHA1 family.</text>
</comment>
<dbReference type="Proteomes" id="UP001529338">
    <property type="component" value="Unassembled WGS sequence"/>
</dbReference>
<evidence type="ECO:0000313" key="3">
    <source>
        <dbReference type="EMBL" id="MDM7855559.1"/>
    </source>
</evidence>
<comment type="caution">
    <text evidence="3">The sequence shown here is derived from an EMBL/GenBank/DDBJ whole genome shotgun (WGS) entry which is preliminary data.</text>
</comment>
<evidence type="ECO:0000256" key="1">
    <source>
        <dbReference type="ARBA" id="ARBA00006817"/>
    </source>
</evidence>
<dbReference type="SUPFAM" id="SSF55961">
    <property type="entry name" value="Bet v1-like"/>
    <property type="match status" value="1"/>
</dbReference>
<dbReference type="Gene3D" id="3.30.530.20">
    <property type="match status" value="1"/>
</dbReference>
<dbReference type="Pfam" id="PF08327">
    <property type="entry name" value="AHSA1"/>
    <property type="match status" value="1"/>
</dbReference>
<protein>
    <submittedName>
        <fullName evidence="3">SRPBCC domain-containing protein</fullName>
    </submittedName>
</protein>
<name>A0ABT7SHN9_9CELL</name>
<reference evidence="3 4" key="1">
    <citation type="submission" date="2023-06" db="EMBL/GenBank/DDBJ databases">
        <title>Cellulomonas sp. MW4 Whole genome sequence.</title>
        <authorList>
            <person name="Park S."/>
        </authorList>
    </citation>
    <scope>NUCLEOTIDE SEQUENCE [LARGE SCALE GENOMIC DNA]</scope>
    <source>
        <strain evidence="3 4">MW4</strain>
    </source>
</reference>
<accession>A0ABT7SHN9</accession>
<dbReference type="InterPro" id="IPR023393">
    <property type="entry name" value="START-like_dom_sf"/>
</dbReference>
<gene>
    <name evidence="3" type="ORF">QRT04_11525</name>
</gene>
<organism evidence="3 4">
    <name type="scientific">Cellulomonas alba</name>
    <dbReference type="NCBI Taxonomy" id="3053467"/>
    <lineage>
        <taxon>Bacteria</taxon>
        <taxon>Bacillati</taxon>
        <taxon>Actinomycetota</taxon>
        <taxon>Actinomycetes</taxon>
        <taxon>Micrococcales</taxon>
        <taxon>Cellulomonadaceae</taxon>
        <taxon>Cellulomonas</taxon>
    </lineage>
</organism>
<sequence length="156" mass="17355">MAETPARSAAHHTFSIERTYPHPVAKVWHAFAAADAHFAWFDVEPTYTATQQTDDFRVGGRTVTDGSWHGGPRTRFTSTYTDIVEAERIVTTYDMWVDETHISTSLTTTTFEPVDGGTRLTFVEQGVYLDGSDDGSRREAGTNGILDTLGRYLDES</sequence>